<feature type="transmembrane region" description="Helical" evidence="7">
    <location>
        <begin position="29"/>
        <end position="48"/>
    </location>
</feature>
<dbReference type="PANTHER" id="PTHR30151">
    <property type="entry name" value="ALKANE SULFONATE ABC TRANSPORTER-RELATED, MEMBRANE SUBUNIT"/>
    <property type="match status" value="1"/>
</dbReference>
<dbReference type="GO" id="GO:0005886">
    <property type="term" value="C:plasma membrane"/>
    <property type="evidence" value="ECO:0007669"/>
    <property type="project" value="UniProtKB-SubCell"/>
</dbReference>
<organism evidence="9 10">
    <name type="scientific">Halovulum marinum</name>
    <dbReference type="NCBI Taxonomy" id="2662447"/>
    <lineage>
        <taxon>Bacteria</taxon>
        <taxon>Pseudomonadati</taxon>
        <taxon>Pseudomonadota</taxon>
        <taxon>Alphaproteobacteria</taxon>
        <taxon>Rhodobacterales</taxon>
        <taxon>Paracoccaceae</taxon>
        <taxon>Halovulum</taxon>
    </lineage>
</organism>
<feature type="domain" description="ABC transmembrane type-1" evidence="8">
    <location>
        <begin position="81"/>
        <end position="275"/>
    </location>
</feature>
<evidence type="ECO:0000256" key="2">
    <source>
        <dbReference type="ARBA" id="ARBA00022448"/>
    </source>
</evidence>
<dbReference type="GO" id="GO:0055085">
    <property type="term" value="P:transmembrane transport"/>
    <property type="evidence" value="ECO:0007669"/>
    <property type="project" value="InterPro"/>
</dbReference>
<keyword evidence="10" id="KW-1185">Reference proteome</keyword>
<sequence length="295" mass="32703">MTDPAVTAATDLRDDEELRRARGRRINGIARWVLPIALLALTLFWWHWVVTVNQIPHYVLPGPMLVAQTLVEDFATLAGSWWITIQVTFMALFLAVTVGVGLAILFNQSRLVEMSFFPYAVVLQVTPIIAIAPLIFIYVVDINLGLFTIDAQLVGLLICAWIVAFFPILSNTTLGLNSADHNLRDLFSIYGATRWQKLRYLQLPSALPYFLGGLRIAGGLSLIGAVVAEFVAGTGGVGSGLAFRILESSYRLQIPRMFAALFLIVLTGVAIYLAITWLTHVLLHKWHESAIKRET</sequence>
<comment type="subcellular location">
    <subcellularLocation>
        <location evidence="1 7">Cell membrane</location>
        <topology evidence="1 7">Multi-pass membrane protein</topology>
    </subcellularLocation>
</comment>
<evidence type="ECO:0000259" key="8">
    <source>
        <dbReference type="PROSITE" id="PS50928"/>
    </source>
</evidence>
<evidence type="ECO:0000256" key="1">
    <source>
        <dbReference type="ARBA" id="ARBA00004651"/>
    </source>
</evidence>
<evidence type="ECO:0000256" key="5">
    <source>
        <dbReference type="ARBA" id="ARBA00022989"/>
    </source>
</evidence>
<dbReference type="PANTHER" id="PTHR30151:SF41">
    <property type="entry name" value="ABC TRANSPORTER PERMEASE PROTEIN"/>
    <property type="match status" value="1"/>
</dbReference>
<name>A0A6L5YZ38_9RHOB</name>
<evidence type="ECO:0000256" key="3">
    <source>
        <dbReference type="ARBA" id="ARBA00022475"/>
    </source>
</evidence>
<comment type="caution">
    <text evidence="9">The sequence shown here is derived from an EMBL/GenBank/DDBJ whole genome shotgun (WGS) entry which is preliminary data.</text>
</comment>
<evidence type="ECO:0000313" key="10">
    <source>
        <dbReference type="Proteomes" id="UP000474957"/>
    </source>
</evidence>
<dbReference type="Proteomes" id="UP000474957">
    <property type="component" value="Unassembled WGS sequence"/>
</dbReference>
<accession>A0A6L5YZ38</accession>
<dbReference type="PROSITE" id="PS50928">
    <property type="entry name" value="ABC_TM1"/>
    <property type="match status" value="1"/>
</dbReference>
<dbReference type="InterPro" id="IPR000515">
    <property type="entry name" value="MetI-like"/>
</dbReference>
<proteinExistence type="inferred from homology"/>
<keyword evidence="2 7" id="KW-0813">Transport</keyword>
<feature type="transmembrane region" description="Helical" evidence="7">
    <location>
        <begin position="81"/>
        <end position="105"/>
    </location>
</feature>
<dbReference type="EMBL" id="WIND01000003">
    <property type="protein sequence ID" value="MSU89170.1"/>
    <property type="molecule type" value="Genomic_DNA"/>
</dbReference>
<feature type="transmembrane region" description="Helical" evidence="7">
    <location>
        <begin position="117"/>
        <end position="140"/>
    </location>
</feature>
<keyword evidence="4 7" id="KW-0812">Transmembrane</keyword>
<feature type="transmembrane region" description="Helical" evidence="7">
    <location>
        <begin position="258"/>
        <end position="278"/>
    </location>
</feature>
<feature type="transmembrane region" description="Helical" evidence="7">
    <location>
        <begin position="152"/>
        <end position="177"/>
    </location>
</feature>
<dbReference type="SUPFAM" id="SSF161098">
    <property type="entry name" value="MetI-like"/>
    <property type="match status" value="1"/>
</dbReference>
<dbReference type="InterPro" id="IPR035906">
    <property type="entry name" value="MetI-like_sf"/>
</dbReference>
<feature type="transmembrane region" description="Helical" evidence="7">
    <location>
        <begin position="223"/>
        <end position="246"/>
    </location>
</feature>
<keyword evidence="3" id="KW-1003">Cell membrane</keyword>
<dbReference type="AlphaFoldDB" id="A0A6L5YZ38"/>
<dbReference type="CDD" id="cd06261">
    <property type="entry name" value="TM_PBP2"/>
    <property type="match status" value="1"/>
</dbReference>
<gene>
    <name evidence="9" type="ORF">GE300_05980</name>
</gene>
<feature type="transmembrane region" description="Helical" evidence="7">
    <location>
        <begin position="198"/>
        <end position="217"/>
    </location>
</feature>
<protein>
    <submittedName>
        <fullName evidence="9">ABC transporter permease subunit</fullName>
    </submittedName>
</protein>
<evidence type="ECO:0000256" key="7">
    <source>
        <dbReference type="RuleBase" id="RU363032"/>
    </source>
</evidence>
<keyword evidence="5 7" id="KW-1133">Transmembrane helix</keyword>
<dbReference type="Gene3D" id="1.10.3720.10">
    <property type="entry name" value="MetI-like"/>
    <property type="match status" value="1"/>
</dbReference>
<evidence type="ECO:0000313" key="9">
    <source>
        <dbReference type="EMBL" id="MSU89170.1"/>
    </source>
</evidence>
<evidence type="ECO:0000256" key="6">
    <source>
        <dbReference type="ARBA" id="ARBA00023136"/>
    </source>
</evidence>
<reference evidence="9 10" key="1">
    <citation type="submission" date="2019-10" db="EMBL/GenBank/DDBJ databases">
        <title>Cognatihalovulum marinum gen. nov. sp. nov., a new member of the family Rhodobacteraceae isolated from deep seawater of the Northwest Indian Ocean.</title>
        <authorList>
            <person name="Ruan C."/>
            <person name="Wang J."/>
            <person name="Zheng X."/>
            <person name="Song L."/>
            <person name="Zhu Y."/>
            <person name="Huang Y."/>
            <person name="Lu Z."/>
            <person name="Du W."/>
            <person name="Huang L."/>
            <person name="Dai X."/>
        </authorList>
    </citation>
    <scope>NUCLEOTIDE SEQUENCE [LARGE SCALE GENOMIC DNA]</scope>
    <source>
        <strain evidence="9 10">2CG4</strain>
    </source>
</reference>
<evidence type="ECO:0000256" key="4">
    <source>
        <dbReference type="ARBA" id="ARBA00022692"/>
    </source>
</evidence>
<comment type="similarity">
    <text evidence="7">Belongs to the binding-protein-dependent transport system permease family.</text>
</comment>
<dbReference type="Pfam" id="PF00528">
    <property type="entry name" value="BPD_transp_1"/>
    <property type="match status" value="1"/>
</dbReference>
<keyword evidence="6 7" id="KW-0472">Membrane</keyword>